<evidence type="ECO:0000313" key="3">
    <source>
        <dbReference type="Proteomes" id="UP000585272"/>
    </source>
</evidence>
<dbReference type="Pfam" id="PF13577">
    <property type="entry name" value="SnoaL_4"/>
    <property type="match status" value="1"/>
</dbReference>
<dbReference type="Proteomes" id="UP000585272">
    <property type="component" value="Unassembled WGS sequence"/>
</dbReference>
<dbReference type="SUPFAM" id="SSF54427">
    <property type="entry name" value="NTF2-like"/>
    <property type="match status" value="1"/>
</dbReference>
<proteinExistence type="predicted"/>
<evidence type="ECO:0000313" key="2">
    <source>
        <dbReference type="EMBL" id="MBB4664435.1"/>
    </source>
</evidence>
<sequence length="177" mass="19061">MTTTANRDETGPVEGAAADRVAAKLALLRDHVEIDQLISKLGRWLDGGEFEPPRDVMAEEIAIATEGGATAGIEPVAAQAARNHGAYRTQHVITDRLIAIDGSRATVTANSIVRFDPVAADAAAPFTLGGRYRFEAVRGEAGWRLTRIEIAAHWRDPADALERAAAARQLRERNTVV</sequence>
<dbReference type="RefSeq" id="WP_183344485.1">
    <property type="nucleotide sequence ID" value="NZ_JACHNU010000007.1"/>
</dbReference>
<name>A0A840IJB8_9ACTN</name>
<accession>A0A840IJB8</accession>
<feature type="domain" description="SnoaL-like" evidence="1">
    <location>
        <begin position="28"/>
        <end position="147"/>
    </location>
</feature>
<dbReference type="EMBL" id="JACHNU010000007">
    <property type="protein sequence ID" value="MBB4664435.1"/>
    <property type="molecule type" value="Genomic_DNA"/>
</dbReference>
<reference evidence="2 3" key="1">
    <citation type="submission" date="2020-08" db="EMBL/GenBank/DDBJ databases">
        <title>Genomic Encyclopedia of Archaeal and Bacterial Type Strains, Phase II (KMG-II): from individual species to whole genera.</title>
        <authorList>
            <person name="Goeker M."/>
        </authorList>
    </citation>
    <scope>NUCLEOTIDE SEQUENCE [LARGE SCALE GENOMIC DNA]</scope>
    <source>
        <strain evidence="2 3">DSM 23288</strain>
    </source>
</reference>
<evidence type="ECO:0000259" key="1">
    <source>
        <dbReference type="Pfam" id="PF13577"/>
    </source>
</evidence>
<gene>
    <name evidence="2" type="ORF">BDZ31_004046</name>
</gene>
<organism evidence="2 3">
    <name type="scientific">Conexibacter arvalis</name>
    <dbReference type="NCBI Taxonomy" id="912552"/>
    <lineage>
        <taxon>Bacteria</taxon>
        <taxon>Bacillati</taxon>
        <taxon>Actinomycetota</taxon>
        <taxon>Thermoleophilia</taxon>
        <taxon>Solirubrobacterales</taxon>
        <taxon>Conexibacteraceae</taxon>
        <taxon>Conexibacter</taxon>
    </lineage>
</organism>
<dbReference type="AlphaFoldDB" id="A0A840IJB8"/>
<keyword evidence="3" id="KW-1185">Reference proteome</keyword>
<dbReference type="InterPro" id="IPR032710">
    <property type="entry name" value="NTF2-like_dom_sf"/>
</dbReference>
<comment type="caution">
    <text evidence="2">The sequence shown here is derived from an EMBL/GenBank/DDBJ whole genome shotgun (WGS) entry which is preliminary data.</text>
</comment>
<dbReference type="InterPro" id="IPR037401">
    <property type="entry name" value="SnoaL-like"/>
</dbReference>
<protein>
    <recommendedName>
        <fullName evidence="1">SnoaL-like domain-containing protein</fullName>
    </recommendedName>
</protein>
<dbReference type="Gene3D" id="3.10.450.50">
    <property type="match status" value="1"/>
</dbReference>